<dbReference type="AlphaFoldDB" id="A0A174BZZ6"/>
<accession>A0A174BZZ6</accession>
<proteinExistence type="predicted"/>
<evidence type="ECO:0000313" key="3">
    <source>
        <dbReference type="Proteomes" id="UP000095455"/>
    </source>
</evidence>
<dbReference type="PROSITE" id="PS51257">
    <property type="entry name" value="PROKAR_LIPOPROTEIN"/>
    <property type="match status" value="1"/>
</dbReference>
<dbReference type="Proteomes" id="UP000461276">
    <property type="component" value="Unassembled WGS sequence"/>
</dbReference>
<protein>
    <submittedName>
        <fullName evidence="2">DUF4906 domain-containing protein</fullName>
    </submittedName>
</protein>
<comment type="caution">
    <text evidence="2">The sequence shown here is derived from an EMBL/GenBank/DDBJ whole genome shotgun (WGS) entry which is preliminary data.</text>
</comment>
<reference evidence="2 4" key="2">
    <citation type="journal article" date="2019" name="Nat. Med.">
        <title>A library of human gut bacterial isolates paired with longitudinal multiomics data enables mechanistic microbiome research.</title>
        <authorList>
            <person name="Poyet M."/>
            <person name="Groussin M."/>
            <person name="Gibbons S.M."/>
            <person name="Avila-Pacheco J."/>
            <person name="Jiang X."/>
            <person name="Kearney S.M."/>
            <person name="Perrotta A.R."/>
            <person name="Berdy B."/>
            <person name="Zhao S."/>
            <person name="Lieberman T.D."/>
            <person name="Swanson P.K."/>
            <person name="Smith M."/>
            <person name="Roesemann S."/>
            <person name="Alexander J.E."/>
            <person name="Rich S.A."/>
            <person name="Livny J."/>
            <person name="Vlamakis H."/>
            <person name="Clish C."/>
            <person name="Bullock K."/>
            <person name="Deik A."/>
            <person name="Scott J."/>
            <person name="Pierce K.A."/>
            <person name="Xavier R.J."/>
            <person name="Alm E.J."/>
        </authorList>
    </citation>
    <scope>NUCLEOTIDE SEQUENCE [LARGE SCALE GENOMIC DNA]</scope>
    <source>
        <strain evidence="2 4">BIOML-A9</strain>
    </source>
</reference>
<sequence length="720" mass="78655">MRKFIYILVVFLFFISCNDETGISVGNDVGGIKMRLVITSPSSTVYSKTKAEIDQPTHESLISEVQVLVFEDQKYRYRVPGISISSNMAQTTFTVLLKSTSLPVELLILANTDETVVSNEPSLDDSKEVVKKKINREFDNLVSNFPMYGEYKFPAGLSSTEMQEITGIKMLRSIARVDVVATEAANFKLAGVKAYRANNSLQVIPNETGSMKVTTPSVPDGSMANVSSRMFSVSEEDRNEFSAQLYLPEVSSPAEGDRVSSATCIVVGGYYNGSEKMSYYRMDFDPDNKENAFGQILRNHKYIFNVKKVSAPGWDNPDDAANNQSAHIVAEVRQWDDNTIDMSFDGEHHFGVSSREIILKNKAGSKATIEVFTDLSDYTLQWADENGMPIGSEGQSLSNDYFTVEKNLDGSQLVVTALQNNMSGDAGPVQNFVITAHRWKILVAIKQKYSVAANTVINLLTFNVGLGSLGTNIVASVPPDARADGLRGILDNQSNFGPNGNVVCGGYNLIRSNVSNNRLTDALFAAFDVVYVHYMSNGYFGNEDAKKVHNWLNAKKNRVLIASYDAADVSKYLIDEFLGGNSNIKFLTVNNGEFTVAPSSADNSFFTSTGPFTSGSYTPVSSSFSFRNYDAYHGEILLNTESAKGITPLLTGKAGGIVLGVDYSRRIVYIGDTDLGNSSSGTGGTKDNRINNTSGEINNDASKLIANVFAWITNVVLYGE</sequence>
<reference evidence="1 3" key="1">
    <citation type="submission" date="2015-09" db="EMBL/GenBank/DDBJ databases">
        <authorList>
            <consortium name="Pathogen Informatics"/>
        </authorList>
    </citation>
    <scope>NUCLEOTIDE SEQUENCE [LARGE SCALE GENOMIC DNA]</scope>
    <source>
        <strain evidence="1 3">2789STDY5608822</strain>
    </source>
</reference>
<dbReference type="Proteomes" id="UP000095455">
    <property type="component" value="Unassembled WGS sequence"/>
</dbReference>
<dbReference type="EMBL" id="CYYK01000004">
    <property type="protein sequence ID" value="CUO06672.1"/>
    <property type="molecule type" value="Genomic_DNA"/>
</dbReference>
<evidence type="ECO:0000313" key="1">
    <source>
        <dbReference type="EMBL" id="CUO06672.1"/>
    </source>
</evidence>
<dbReference type="RefSeq" id="WP_011966949.1">
    <property type="nucleotide sequence ID" value="NZ_CABMKT010000001.1"/>
</dbReference>
<dbReference type="OMA" id="FDGEHHF"/>
<dbReference type="EMBL" id="WKMY01000003">
    <property type="protein sequence ID" value="MRY92796.1"/>
    <property type="molecule type" value="Genomic_DNA"/>
</dbReference>
<organism evidence="2 4">
    <name type="scientific">Parabacteroides distasonis</name>
    <dbReference type="NCBI Taxonomy" id="823"/>
    <lineage>
        <taxon>Bacteria</taxon>
        <taxon>Pseudomonadati</taxon>
        <taxon>Bacteroidota</taxon>
        <taxon>Bacteroidia</taxon>
        <taxon>Bacteroidales</taxon>
        <taxon>Tannerellaceae</taxon>
        <taxon>Parabacteroides</taxon>
    </lineage>
</organism>
<evidence type="ECO:0000313" key="2">
    <source>
        <dbReference type="EMBL" id="MRY92796.1"/>
    </source>
</evidence>
<gene>
    <name evidence="1" type="ORF">ERS852380_01528</name>
    <name evidence="2" type="ORF">GKD67_06075</name>
</gene>
<evidence type="ECO:0000313" key="4">
    <source>
        <dbReference type="Proteomes" id="UP000461276"/>
    </source>
</evidence>
<name>A0A174BZZ6_PARDI</name>